<evidence type="ECO:0000259" key="4">
    <source>
        <dbReference type="Pfam" id="PF23598"/>
    </source>
</evidence>
<reference evidence="5" key="1">
    <citation type="submission" date="2022-08" db="UniProtKB">
        <authorList>
            <consortium name="EnsemblMetazoa"/>
        </authorList>
    </citation>
    <scope>IDENTIFICATION</scope>
    <source>
        <strain evidence="5">05x7-T-G4-1.051#20</strain>
    </source>
</reference>
<dbReference type="GO" id="GO:0098968">
    <property type="term" value="P:neurotransmitter receptor transport postsynaptic membrane to endosome"/>
    <property type="evidence" value="ECO:0007669"/>
    <property type="project" value="TreeGrafter"/>
</dbReference>
<feature type="compositionally biased region" description="Polar residues" evidence="3">
    <location>
        <begin position="1225"/>
        <end position="1236"/>
    </location>
</feature>
<dbReference type="SMART" id="SM00369">
    <property type="entry name" value="LRR_TYP"/>
    <property type="match status" value="12"/>
</dbReference>
<feature type="region of interest" description="Disordered" evidence="3">
    <location>
        <begin position="1026"/>
        <end position="1152"/>
    </location>
</feature>
<dbReference type="InterPro" id="IPR001611">
    <property type="entry name" value="Leu-rich_rpt"/>
</dbReference>
<keyword evidence="2" id="KW-0677">Repeat</keyword>
<feature type="region of interest" description="Disordered" evidence="3">
    <location>
        <begin position="1187"/>
        <end position="1281"/>
    </location>
</feature>
<feature type="compositionally biased region" description="Basic and acidic residues" evidence="3">
    <location>
        <begin position="690"/>
        <end position="700"/>
    </location>
</feature>
<dbReference type="SUPFAM" id="SSF52058">
    <property type="entry name" value="L domain-like"/>
    <property type="match status" value="2"/>
</dbReference>
<feature type="compositionally biased region" description="Polar residues" evidence="3">
    <location>
        <begin position="656"/>
        <end position="688"/>
    </location>
</feature>
<sequence length="1320" mass="147445">MAGFVKKCPCLRPKIQEEIYELDYRHCNLTDVPAQVFNFERTLEELYLDNNQIQDLPRELFCCHGIRKLCLSNNEVTNIPPAIGSLINLEELDVSKNGIIDIPENINCCKCLRSVNANVNPLGKLPEGLTQLGNLTQLYLNDTFLDYLPGTFGRLLKLKVLEIRENHLKTLPKSFSMLTALERLDIGHNEFTELPDVIGNLTSLLELWCDHNQISTITPTIGNLKRLMFLDASSNHLQSLPSEIEGCTSLGDLHLTTNRIQALPETLGNLESLTTLKADNNQLTSLPSTIGGLQSLSELNVSCNNLEDLPVTLGLLRNLRTFYADENYLLFIPAELGSCNGITVLSLRSNRLEYIPDEIGRIPRLRVLNLSDNRLRYLPFTITKLKDLQALWLAENQTCPLIPLQSDHDPDNGRKFLTCYLLPQLGDDERPNDSGQGGDTDSFHASMWDEERSRRQTIHFAFPEEDEESGTLVRCPTPYPKDMREKIRHARSLAMRQKQGGVPADVRWSGGRDNRGYEEETAALVYGDHHDGDPSRHPNPASPIDAHRLYQCDKEKLAKDKARLQHHYSDQEPDREVSRSRSPIGEMTSMITSGDKPQPAPRKGKEKHRKLVDDDGGFSGRGPSTCLGSNPDVSVQKDQPAPNTPVSKRTPAFTYCSPSELSSRLSQFSDPRSPNAHSSYSASPVVKSQRSRDYDSDTGYRSETEFIRQRRQHLLNEQGFVRGGYESDRDGFTPRKERQREVGYSSDVEGYSGRVKVASYRSGPTPIHQQHTGSVQCHTNQTVLSQTYSTPNQIRTSFQKVREVSTASPKDKMSDPSARPLETSGFSDSGYNPPSPMFHHSNIVDQSTPITSEPPNGFGFRGRSRSGSDSGSASQEDHGKTADWRKDFYAVMEQKMNSSQSQLNHQVNDALSTNQPPPYKASPTYNSVAHRKLPPTPNRGSPYGVMNYDRRSMNSPSMNQRLSELAISEQSARDYRSESPYQRLPLSRQSPSQQLYRQSEVMFTQEVTRVPNTSVYKHSATLYTQEVTRLPTPSGDGSGGTHAPHPLVSSSANTVYPQDHDSSQSSGFSSDTSKSRPYNPLPPKLAQLSGEQPQGERSKTPVLVNCEEERGDSPRESGYSSREHSSHRNSPCDPISHQEQFPDQAEEFKNPGSSCEDIAVYKHNLQMSQARVPRLLENSPRMYRDVSNKYSGFAMPPPSRPPPSPYSSQRPQSSEHHSHNASHPYHNSTPHGQSNHAVGREDHPSPSQRGPPQFQGRGLIPSVNHSRSNHYHSGDNGVFMTPEKVQPTYTVAQGEPVPQVNKSAPATLPVLPPPSILETI</sequence>
<dbReference type="Pfam" id="PF23598">
    <property type="entry name" value="LRR_14"/>
    <property type="match status" value="1"/>
</dbReference>
<dbReference type="Pfam" id="PF13855">
    <property type="entry name" value="LRR_8"/>
    <property type="match status" value="1"/>
</dbReference>
<feature type="region of interest" description="Disordered" evidence="3">
    <location>
        <begin position="722"/>
        <end position="746"/>
    </location>
</feature>
<dbReference type="InterPro" id="IPR050614">
    <property type="entry name" value="Synaptic_Scaffolding_LAP-MAGUK"/>
</dbReference>
<evidence type="ECO:0000256" key="2">
    <source>
        <dbReference type="ARBA" id="ARBA00022737"/>
    </source>
</evidence>
<feature type="compositionally biased region" description="Basic and acidic residues" evidence="3">
    <location>
        <begin position="561"/>
        <end position="579"/>
    </location>
</feature>
<feature type="compositionally biased region" description="Polar residues" evidence="3">
    <location>
        <begin position="626"/>
        <end position="637"/>
    </location>
</feature>
<dbReference type="Proteomes" id="UP000005408">
    <property type="component" value="Unassembled WGS sequence"/>
</dbReference>
<feature type="compositionally biased region" description="Pro residues" evidence="3">
    <location>
        <begin position="1195"/>
        <end position="1205"/>
    </location>
</feature>
<dbReference type="PROSITE" id="PS51450">
    <property type="entry name" value="LRR"/>
    <property type="match status" value="4"/>
</dbReference>
<feature type="compositionally biased region" description="Polar residues" evidence="3">
    <location>
        <begin position="843"/>
        <end position="854"/>
    </location>
</feature>
<feature type="region of interest" description="Disordered" evidence="3">
    <location>
        <begin position="494"/>
        <end position="514"/>
    </location>
</feature>
<feature type="compositionally biased region" description="Polar residues" evidence="3">
    <location>
        <begin position="895"/>
        <end position="914"/>
    </location>
</feature>
<dbReference type="InterPro" id="IPR032675">
    <property type="entry name" value="LRR_dom_sf"/>
</dbReference>
<protein>
    <recommendedName>
        <fullName evidence="4">Disease resistance R13L4/SHOC-2-like LRR domain-containing protein</fullName>
    </recommendedName>
</protein>
<dbReference type="GO" id="GO:0043113">
    <property type="term" value="P:receptor clustering"/>
    <property type="evidence" value="ECO:0007669"/>
    <property type="project" value="TreeGrafter"/>
</dbReference>
<dbReference type="GO" id="GO:0005912">
    <property type="term" value="C:adherens junction"/>
    <property type="evidence" value="ECO:0007669"/>
    <property type="project" value="TreeGrafter"/>
</dbReference>
<accession>A0A8W8MY14</accession>
<dbReference type="GO" id="GO:0098887">
    <property type="term" value="P:neurotransmitter receptor transport, endosome to postsynaptic membrane"/>
    <property type="evidence" value="ECO:0007669"/>
    <property type="project" value="TreeGrafter"/>
</dbReference>
<dbReference type="GO" id="GO:0098609">
    <property type="term" value="P:cell-cell adhesion"/>
    <property type="evidence" value="ECO:0007669"/>
    <property type="project" value="TreeGrafter"/>
</dbReference>
<evidence type="ECO:0000256" key="3">
    <source>
        <dbReference type="SAM" id="MobiDB-lite"/>
    </source>
</evidence>
<dbReference type="PANTHER" id="PTHR23119">
    <property type="entry name" value="DISCS LARGE"/>
    <property type="match status" value="1"/>
</dbReference>
<evidence type="ECO:0000313" key="6">
    <source>
        <dbReference type="Proteomes" id="UP000005408"/>
    </source>
</evidence>
<dbReference type="GO" id="GO:0045197">
    <property type="term" value="P:establishment or maintenance of epithelial cell apical/basal polarity"/>
    <property type="evidence" value="ECO:0007669"/>
    <property type="project" value="TreeGrafter"/>
</dbReference>
<proteinExistence type="predicted"/>
<name>A0A8W8MY14_MAGGI</name>
<evidence type="ECO:0000256" key="1">
    <source>
        <dbReference type="ARBA" id="ARBA00022614"/>
    </source>
</evidence>
<dbReference type="GO" id="GO:0014069">
    <property type="term" value="C:postsynaptic density"/>
    <property type="evidence" value="ECO:0007669"/>
    <property type="project" value="TreeGrafter"/>
</dbReference>
<dbReference type="GO" id="GO:0045211">
    <property type="term" value="C:postsynaptic membrane"/>
    <property type="evidence" value="ECO:0007669"/>
    <property type="project" value="TreeGrafter"/>
</dbReference>
<feature type="region of interest" description="Disordered" evidence="3">
    <location>
        <begin position="969"/>
        <end position="995"/>
    </location>
</feature>
<organism evidence="5 6">
    <name type="scientific">Magallana gigas</name>
    <name type="common">Pacific oyster</name>
    <name type="synonym">Crassostrea gigas</name>
    <dbReference type="NCBI Taxonomy" id="29159"/>
    <lineage>
        <taxon>Eukaryota</taxon>
        <taxon>Metazoa</taxon>
        <taxon>Spiralia</taxon>
        <taxon>Lophotrochozoa</taxon>
        <taxon>Mollusca</taxon>
        <taxon>Bivalvia</taxon>
        <taxon>Autobranchia</taxon>
        <taxon>Pteriomorphia</taxon>
        <taxon>Ostreida</taxon>
        <taxon>Ostreoidea</taxon>
        <taxon>Ostreidae</taxon>
        <taxon>Magallana</taxon>
    </lineage>
</organism>
<dbReference type="Gene3D" id="3.80.10.10">
    <property type="entry name" value="Ribonuclease Inhibitor"/>
    <property type="match status" value="2"/>
</dbReference>
<dbReference type="GO" id="GO:0019901">
    <property type="term" value="F:protein kinase binding"/>
    <property type="evidence" value="ECO:0007669"/>
    <property type="project" value="TreeGrafter"/>
</dbReference>
<feature type="compositionally biased region" description="Basic and acidic residues" evidence="3">
    <location>
        <begin position="1107"/>
        <end position="1126"/>
    </location>
</feature>
<feature type="compositionally biased region" description="Basic and acidic residues" evidence="3">
    <location>
        <begin position="725"/>
        <end position="741"/>
    </location>
</feature>
<dbReference type="SMART" id="SM00364">
    <property type="entry name" value="LRR_BAC"/>
    <property type="match status" value="8"/>
</dbReference>
<dbReference type="InterPro" id="IPR055414">
    <property type="entry name" value="LRR_R13L4/SHOC2-like"/>
</dbReference>
<dbReference type="InterPro" id="IPR003591">
    <property type="entry name" value="Leu-rich_rpt_typical-subtyp"/>
</dbReference>
<dbReference type="FunFam" id="3.80.10.10:FF:000118">
    <property type="entry name" value="Leucine rich repeat containing 7"/>
    <property type="match status" value="1"/>
</dbReference>
<dbReference type="EnsemblMetazoa" id="G3510.1">
    <property type="protein sequence ID" value="G3510.1:cds"/>
    <property type="gene ID" value="G3510"/>
</dbReference>
<feature type="region of interest" description="Disordered" evidence="3">
    <location>
        <begin position="800"/>
        <end position="944"/>
    </location>
</feature>
<feature type="compositionally biased region" description="Low complexity" evidence="3">
    <location>
        <begin position="1063"/>
        <end position="1072"/>
    </location>
</feature>
<feature type="region of interest" description="Disordered" evidence="3">
    <location>
        <begin position="561"/>
        <end position="700"/>
    </location>
</feature>
<feature type="domain" description="Disease resistance R13L4/SHOC-2-like LRR" evidence="4">
    <location>
        <begin position="129"/>
        <end position="231"/>
    </location>
</feature>
<evidence type="ECO:0000313" key="5">
    <source>
        <dbReference type="EnsemblMetazoa" id="G3510.1:cds"/>
    </source>
</evidence>
<keyword evidence="6" id="KW-1185">Reference proteome</keyword>
<keyword evidence="1" id="KW-0433">Leucine-rich repeat</keyword>
<feature type="compositionally biased region" description="Basic and acidic residues" evidence="3">
    <location>
        <begin position="875"/>
        <end position="888"/>
    </location>
</feature>
<dbReference type="PANTHER" id="PTHR23119:SF50">
    <property type="entry name" value="PDZ DOMAIN-CONTAINING PROTEIN"/>
    <property type="match status" value="1"/>
</dbReference>
<dbReference type="GO" id="GO:0016323">
    <property type="term" value="C:basolateral plasma membrane"/>
    <property type="evidence" value="ECO:0007669"/>
    <property type="project" value="TreeGrafter"/>
</dbReference>